<dbReference type="HOGENOM" id="CLU_1824504_0_0_11"/>
<sequence>MSKRIRAAAGVSAVAAGLLTLVSALILAGNVYVWLKDYLGDSAPGVPYAVGFSVAGAVVAALIFYSAYMLFSSWSTRRFLTLVQVAVVVCAICAVASSVWFIVVSGLFGFPGVVGLAVTFTVGFSLVVIAQIIKDEDKARP</sequence>
<dbReference type="EMBL" id="AHAE01000040">
    <property type="protein sequence ID" value="EJZ82122.1"/>
    <property type="molecule type" value="Genomic_DNA"/>
</dbReference>
<accession>I7KJ58</accession>
<evidence type="ECO:0000313" key="3">
    <source>
        <dbReference type="EMBL" id="EJZ82122.1"/>
    </source>
</evidence>
<keyword evidence="1" id="KW-0812">Transmembrane</keyword>
<evidence type="ECO:0000313" key="4">
    <source>
        <dbReference type="Proteomes" id="UP000006078"/>
    </source>
</evidence>
<name>I7KJ58_9CORY</name>
<dbReference type="Proteomes" id="UP000011016">
    <property type="component" value="Unassembled WGS sequence"/>
</dbReference>
<evidence type="ECO:0000256" key="1">
    <source>
        <dbReference type="SAM" id="Phobius"/>
    </source>
</evidence>
<keyword evidence="1" id="KW-0472">Membrane</keyword>
<reference evidence="3 4" key="2">
    <citation type="submission" date="2012-08" db="EMBL/GenBank/DDBJ databases">
        <title>The Genome Sequence of Turicella otitidis ATCC 51513.</title>
        <authorList>
            <consortium name="The Broad Institute Genome Sequencing Platform"/>
            <person name="Earl A."/>
            <person name="Ward D."/>
            <person name="Feldgarden M."/>
            <person name="Gevers D."/>
            <person name="Huys G."/>
            <person name="Walker B."/>
            <person name="Young S.K."/>
            <person name="Zeng Q."/>
            <person name="Gargeya S."/>
            <person name="Fitzgerald M."/>
            <person name="Haas B."/>
            <person name="Abouelleil A."/>
            <person name="Alvarado L."/>
            <person name="Arachchi H.M."/>
            <person name="Berlin A.M."/>
            <person name="Chapman S.B."/>
            <person name="Goldberg J."/>
            <person name="Griggs A."/>
            <person name="Gujja S."/>
            <person name="Hansen M."/>
            <person name="Howarth C."/>
            <person name="Imamovic A."/>
            <person name="Larimer J."/>
            <person name="McCowen C."/>
            <person name="Montmayeur A."/>
            <person name="Murphy C."/>
            <person name="Neiman D."/>
            <person name="Pearson M."/>
            <person name="Priest M."/>
            <person name="Roberts A."/>
            <person name="Saif S."/>
            <person name="Shea T."/>
            <person name="Sisk P."/>
            <person name="Sykes S."/>
            <person name="Wortman J."/>
            <person name="Nusbaum C."/>
            <person name="Birren B."/>
        </authorList>
    </citation>
    <scope>NUCLEOTIDE SEQUENCE [LARGE SCALE GENOMIC DNA]</scope>
    <source>
        <strain evidence="3 4">ATCC 51513</strain>
    </source>
</reference>
<feature type="transmembrane region" description="Helical" evidence="1">
    <location>
        <begin position="79"/>
        <end position="102"/>
    </location>
</feature>
<dbReference type="RefSeq" id="WP_004600778.1">
    <property type="nucleotide sequence ID" value="NZ_HF541866.1"/>
</dbReference>
<evidence type="ECO:0000313" key="2">
    <source>
        <dbReference type="EMBL" id="CCI83375.1"/>
    </source>
</evidence>
<reference evidence="2 5" key="1">
    <citation type="journal article" date="2012" name="J. Bacteriol.">
        <title>Draft Genome Sequence of Turicella otitidis ATCC 51513, Isolated from Middle Ear Fluid from a Child with Otitis Media.</title>
        <authorList>
            <person name="Brinkrolf K."/>
            <person name="Schneider J."/>
            <person name="Knecht M."/>
            <person name="Ruckert C."/>
            <person name="Tauch A."/>
        </authorList>
    </citation>
    <scope>NUCLEOTIDE SEQUENCE [LARGE SCALE GENOMIC DNA]</scope>
    <source>
        <strain evidence="2 5">ATCC 51513</strain>
    </source>
</reference>
<evidence type="ECO:0000313" key="5">
    <source>
        <dbReference type="Proteomes" id="UP000011016"/>
    </source>
</evidence>
<feature type="transmembrane region" description="Helical" evidence="1">
    <location>
        <begin position="108"/>
        <end position="133"/>
    </location>
</feature>
<proteinExistence type="predicted"/>
<dbReference type="Proteomes" id="UP000006078">
    <property type="component" value="Unassembled WGS sequence"/>
</dbReference>
<dbReference type="AlphaFoldDB" id="I7KJ58"/>
<dbReference type="eggNOG" id="ENOG50327DD">
    <property type="taxonomic scope" value="Bacteria"/>
</dbReference>
<gene>
    <name evidence="2" type="ORF">BN46_0639</name>
    <name evidence="3" type="ORF">HMPREF9719_00888</name>
</gene>
<comment type="caution">
    <text evidence="2">The sequence shown here is derived from an EMBL/GenBank/DDBJ whole genome shotgun (WGS) entry which is preliminary data.</text>
</comment>
<organism evidence="2 5">
    <name type="scientific">Corynebacterium otitidis ATCC 51513</name>
    <dbReference type="NCBI Taxonomy" id="883169"/>
    <lineage>
        <taxon>Bacteria</taxon>
        <taxon>Bacillati</taxon>
        <taxon>Actinomycetota</taxon>
        <taxon>Actinomycetes</taxon>
        <taxon>Mycobacteriales</taxon>
        <taxon>Corynebacteriaceae</taxon>
        <taxon>Corynebacterium</taxon>
    </lineage>
</organism>
<keyword evidence="1" id="KW-1133">Transmembrane helix</keyword>
<feature type="transmembrane region" description="Helical" evidence="1">
    <location>
        <begin position="48"/>
        <end position="67"/>
    </location>
</feature>
<dbReference type="EMBL" id="CAJZ01000096">
    <property type="protein sequence ID" value="CCI83375.1"/>
    <property type="molecule type" value="Genomic_DNA"/>
</dbReference>
<protein>
    <submittedName>
        <fullName evidence="2">Putative secreted protein</fullName>
    </submittedName>
</protein>
<keyword evidence="4" id="KW-1185">Reference proteome</keyword>